<reference evidence="1 3" key="1">
    <citation type="submission" date="2014-04" db="EMBL/GenBank/DDBJ databases">
        <authorList>
            <person name="Bishop-Lilly K.A."/>
            <person name="Broomall S.M."/>
            <person name="Chain P.S."/>
            <person name="Chertkov O."/>
            <person name="Coyne S.R."/>
            <person name="Daligault H.E."/>
            <person name="Davenport K.W."/>
            <person name="Erkkila T."/>
            <person name="Frey K.G."/>
            <person name="Gibbons H.S."/>
            <person name="Gu W."/>
            <person name="Jaissle J."/>
            <person name="Johnson S.L."/>
            <person name="Koroleva G.I."/>
            <person name="Ladner J.T."/>
            <person name="Lo C.-C."/>
            <person name="Minogue T.D."/>
            <person name="Munk C."/>
            <person name="Palacios G.F."/>
            <person name="Redden C.L."/>
            <person name="Rosenzweig C.N."/>
            <person name="Scholz M.B."/>
            <person name="Teshima H."/>
            <person name="Xu Y."/>
        </authorList>
    </citation>
    <scope>NUCLEOTIDE SEQUENCE [LARGE SCALE GENOMIC DNA]</scope>
    <source>
        <strain evidence="3">gladioli</strain>
        <strain evidence="1">Gladioli</strain>
    </source>
</reference>
<dbReference type="AlphaFoldDB" id="A0AAW3F1P2"/>
<dbReference type="EMBL" id="CP104215">
    <property type="protein sequence ID" value="UWX73241.1"/>
    <property type="molecule type" value="Genomic_DNA"/>
</dbReference>
<proteinExistence type="predicted"/>
<name>A0AAW3F1P2_BURGA</name>
<protein>
    <submittedName>
        <fullName evidence="1">Uncharacterized protein</fullName>
    </submittedName>
</protein>
<evidence type="ECO:0000313" key="1">
    <source>
        <dbReference type="EMBL" id="KGC13716.1"/>
    </source>
</evidence>
<dbReference type="RefSeq" id="WP_155296513.1">
    <property type="nucleotide sequence ID" value="NZ_CADEPU010000017.1"/>
</dbReference>
<sequence length="53" mass="5513">MGGMIAASSACRTAANSWRIRGGAAYHVTFGTWMDKLLKPYPTSIAAPAALTA</sequence>
<dbReference type="EMBL" id="JPGG01000016">
    <property type="protein sequence ID" value="KGC13716.1"/>
    <property type="molecule type" value="Genomic_DNA"/>
</dbReference>
<evidence type="ECO:0000313" key="3">
    <source>
        <dbReference type="Proteomes" id="UP000029590"/>
    </source>
</evidence>
<gene>
    <name evidence="1" type="ORF">DM48_2556</name>
    <name evidence="2" type="ORF">NYZ96_33115</name>
</gene>
<reference evidence="2" key="2">
    <citation type="submission" date="2022-09" db="EMBL/GenBank/DDBJ databases">
        <title>Genomic of Burkholderia gladioli.</title>
        <authorList>
            <person name="Wu H."/>
        </authorList>
    </citation>
    <scope>NUCLEOTIDE SEQUENCE</scope>
    <source>
        <strain evidence="2">ZN-S4</strain>
    </source>
</reference>
<dbReference type="GeneID" id="66460685"/>
<evidence type="ECO:0000313" key="2">
    <source>
        <dbReference type="EMBL" id="UWX73241.1"/>
    </source>
</evidence>
<dbReference type="Proteomes" id="UP000029590">
    <property type="component" value="Unassembled WGS sequence"/>
</dbReference>
<dbReference type="KEGG" id="bgo:BM43_5210"/>
<organism evidence="1 3">
    <name type="scientific">Burkholderia gladioli</name>
    <name type="common">Pseudomonas marginata</name>
    <name type="synonym">Phytomonas marginata</name>
    <dbReference type="NCBI Taxonomy" id="28095"/>
    <lineage>
        <taxon>Bacteria</taxon>
        <taxon>Pseudomonadati</taxon>
        <taxon>Pseudomonadota</taxon>
        <taxon>Betaproteobacteria</taxon>
        <taxon>Burkholderiales</taxon>
        <taxon>Burkholderiaceae</taxon>
        <taxon>Burkholderia</taxon>
    </lineage>
</organism>
<accession>A0AAW3F1P2</accession>
<dbReference type="Proteomes" id="UP001059745">
    <property type="component" value="Chromosome 2"/>
</dbReference>